<evidence type="ECO:0000313" key="2">
    <source>
        <dbReference type="Proteomes" id="UP000680304"/>
    </source>
</evidence>
<dbReference type="CDD" id="cd02513">
    <property type="entry name" value="CMP-NeuAc_Synthase"/>
    <property type="match status" value="1"/>
</dbReference>
<dbReference type="EMBL" id="BOVJ01000043">
    <property type="protein sequence ID" value="GIQ62813.1"/>
    <property type="molecule type" value="Genomic_DNA"/>
</dbReference>
<evidence type="ECO:0008006" key="3">
    <source>
        <dbReference type="Google" id="ProtNLM"/>
    </source>
</evidence>
<dbReference type="Proteomes" id="UP000680304">
    <property type="component" value="Unassembled WGS sequence"/>
</dbReference>
<proteinExistence type="predicted"/>
<protein>
    <recommendedName>
        <fullName evidence="3">Acylneuraminate cytidylyltransferase</fullName>
    </recommendedName>
</protein>
<dbReference type="Gene3D" id="3.90.550.10">
    <property type="entry name" value="Spore Coat Polysaccharide Biosynthesis Protein SpsA, Chain A"/>
    <property type="match status" value="1"/>
</dbReference>
<sequence length="195" mass="22114">MALIPARGGSKGIVRKNLRDVAGKPLIAWTIEQAKQSKYIDKLILSSDDQEIISVAKEWGCEVPFVRPDHLAQDDSLTIDTIIHAIDHLPNYDLIVLLQPTSPLRNAEDIDTCIEICLEKQAKACVSVCEASKSPFWMFTLDQEQKMKPLIPFENEQTNRHNLPKAYVLNGAVYVSYTDWVYRNKSFLEMKPSPI</sequence>
<dbReference type="SUPFAM" id="SSF53448">
    <property type="entry name" value="Nucleotide-diphospho-sugar transferases"/>
    <property type="match status" value="1"/>
</dbReference>
<reference evidence="1 2" key="1">
    <citation type="submission" date="2021-04" db="EMBL/GenBank/DDBJ databases">
        <title>Draft genome sequence of Paenibacillus cisolokensis, LC2-13A.</title>
        <authorList>
            <person name="Uke A."/>
            <person name="Chhe C."/>
            <person name="Baramee S."/>
            <person name="Kosugi A."/>
        </authorList>
    </citation>
    <scope>NUCLEOTIDE SEQUENCE [LARGE SCALE GENOMIC DNA]</scope>
    <source>
        <strain evidence="1 2">LC2-13A</strain>
    </source>
</reference>
<comment type="caution">
    <text evidence="1">The sequence shown here is derived from an EMBL/GenBank/DDBJ whole genome shotgun (WGS) entry which is preliminary data.</text>
</comment>
<dbReference type="PANTHER" id="PTHR21485">
    <property type="entry name" value="HAD SUPERFAMILY MEMBERS CMAS AND KDSC"/>
    <property type="match status" value="1"/>
</dbReference>
<keyword evidence="2" id="KW-1185">Reference proteome</keyword>
<dbReference type="InterPro" id="IPR029044">
    <property type="entry name" value="Nucleotide-diphossugar_trans"/>
</dbReference>
<accession>A0ABQ4N3N6</accession>
<name>A0ABQ4N3N6_9BACL</name>
<organism evidence="1 2">
    <name type="scientific">Paenibacillus cisolokensis</name>
    <dbReference type="NCBI Taxonomy" id="1658519"/>
    <lineage>
        <taxon>Bacteria</taxon>
        <taxon>Bacillati</taxon>
        <taxon>Bacillota</taxon>
        <taxon>Bacilli</taxon>
        <taxon>Bacillales</taxon>
        <taxon>Paenibacillaceae</taxon>
        <taxon>Paenibacillus</taxon>
    </lineage>
</organism>
<dbReference type="PANTHER" id="PTHR21485:SF6">
    <property type="entry name" value="N-ACYLNEURAMINATE CYTIDYLYLTRANSFERASE-RELATED"/>
    <property type="match status" value="1"/>
</dbReference>
<evidence type="ECO:0000313" key="1">
    <source>
        <dbReference type="EMBL" id="GIQ62813.1"/>
    </source>
</evidence>
<gene>
    <name evidence="1" type="ORF">PACILC2_13810</name>
</gene>
<dbReference type="InterPro" id="IPR003329">
    <property type="entry name" value="Cytidylyl_trans"/>
</dbReference>
<dbReference type="Pfam" id="PF02348">
    <property type="entry name" value="CTP_transf_3"/>
    <property type="match status" value="1"/>
</dbReference>
<dbReference type="InterPro" id="IPR050793">
    <property type="entry name" value="CMP-NeuNAc_synthase"/>
</dbReference>